<comment type="caution">
    <text evidence="3">The sequence shown here is derived from an EMBL/GenBank/DDBJ whole genome shotgun (WGS) entry which is preliminary data.</text>
</comment>
<dbReference type="Proteomes" id="UP000789901">
    <property type="component" value="Unassembled WGS sequence"/>
</dbReference>
<protein>
    <submittedName>
        <fullName evidence="3">23055_t:CDS:1</fullName>
    </submittedName>
</protein>
<name>A0ABN7XA50_GIGMA</name>
<evidence type="ECO:0000313" key="4">
    <source>
        <dbReference type="Proteomes" id="UP000789901"/>
    </source>
</evidence>
<organism evidence="3 4">
    <name type="scientific">Gigaspora margarita</name>
    <dbReference type="NCBI Taxonomy" id="4874"/>
    <lineage>
        <taxon>Eukaryota</taxon>
        <taxon>Fungi</taxon>
        <taxon>Fungi incertae sedis</taxon>
        <taxon>Mucoromycota</taxon>
        <taxon>Glomeromycotina</taxon>
        <taxon>Glomeromycetes</taxon>
        <taxon>Diversisporales</taxon>
        <taxon>Gigasporaceae</taxon>
        <taxon>Gigaspora</taxon>
    </lineage>
</organism>
<sequence>MNQIRTLKNLDNGNKLGDAPANYYPPSRTELEEQFSCAKKDREIAIYWGNQFADNYNVLDREKYIYRNNEKLSDRVHQLGEETMQLQSEIDNFKLGDEIRYLHSEINNLKLQITRKDISFADTKSKFSIKSEEMQALQSKMEEEIQALQSRVKELEQDLSLAQNELSEMKSLKNESELENTNLFLAKLDLEKTLSRERDELIQIKDDL</sequence>
<feature type="region of interest" description="Disordered" evidence="2">
    <location>
        <begin position="1"/>
        <end position="21"/>
    </location>
</feature>
<evidence type="ECO:0000256" key="1">
    <source>
        <dbReference type="SAM" id="Coils"/>
    </source>
</evidence>
<accession>A0ABN7XA50</accession>
<proteinExistence type="predicted"/>
<feature type="coiled-coil region" evidence="1">
    <location>
        <begin position="131"/>
        <end position="207"/>
    </location>
</feature>
<feature type="non-terminal residue" evidence="3">
    <location>
        <position position="208"/>
    </location>
</feature>
<keyword evidence="4" id="KW-1185">Reference proteome</keyword>
<reference evidence="3 4" key="1">
    <citation type="submission" date="2021-06" db="EMBL/GenBank/DDBJ databases">
        <authorList>
            <person name="Kallberg Y."/>
            <person name="Tangrot J."/>
            <person name="Rosling A."/>
        </authorList>
    </citation>
    <scope>NUCLEOTIDE SEQUENCE [LARGE SCALE GENOMIC DNA]</scope>
    <source>
        <strain evidence="3 4">120-4 pot B 10/14</strain>
    </source>
</reference>
<evidence type="ECO:0000313" key="3">
    <source>
        <dbReference type="EMBL" id="CAG8850738.1"/>
    </source>
</evidence>
<gene>
    <name evidence="3" type="ORF">GMARGA_LOCUS40371</name>
</gene>
<dbReference type="EMBL" id="CAJVQB010102570">
    <property type="protein sequence ID" value="CAG8850738.1"/>
    <property type="molecule type" value="Genomic_DNA"/>
</dbReference>
<feature type="compositionally biased region" description="Polar residues" evidence="2">
    <location>
        <begin position="1"/>
        <end position="12"/>
    </location>
</feature>
<keyword evidence="1" id="KW-0175">Coiled coil</keyword>
<evidence type="ECO:0000256" key="2">
    <source>
        <dbReference type="SAM" id="MobiDB-lite"/>
    </source>
</evidence>